<dbReference type="PANTHER" id="PTHR33129">
    <property type="entry name" value="PROTEIN KINASE DOMAIN-CONTAINING PROTEIN-RELATED"/>
    <property type="match status" value="1"/>
</dbReference>
<accession>A0A8H3WRD1</accession>
<dbReference type="InterPro" id="IPR052980">
    <property type="entry name" value="Crinkler_effector"/>
</dbReference>
<evidence type="ECO:0000256" key="1">
    <source>
        <dbReference type="SAM" id="MobiDB-lite"/>
    </source>
</evidence>
<protein>
    <submittedName>
        <fullName evidence="2">DUF185-domain-containing protein</fullName>
    </submittedName>
</protein>
<feature type="region of interest" description="Disordered" evidence="1">
    <location>
        <begin position="375"/>
        <end position="394"/>
    </location>
</feature>
<name>A0A8H3WRD1_GIGMA</name>
<evidence type="ECO:0000313" key="2">
    <source>
        <dbReference type="EMBL" id="KAF0332866.1"/>
    </source>
</evidence>
<feature type="region of interest" description="Disordered" evidence="1">
    <location>
        <begin position="400"/>
        <end position="421"/>
    </location>
</feature>
<organism evidence="2 3">
    <name type="scientific">Gigaspora margarita</name>
    <dbReference type="NCBI Taxonomy" id="4874"/>
    <lineage>
        <taxon>Eukaryota</taxon>
        <taxon>Fungi</taxon>
        <taxon>Fungi incertae sedis</taxon>
        <taxon>Mucoromycota</taxon>
        <taxon>Glomeromycotina</taxon>
        <taxon>Glomeromycetes</taxon>
        <taxon>Diversisporales</taxon>
        <taxon>Gigasporaceae</taxon>
        <taxon>Gigaspora</taxon>
    </lineage>
</organism>
<dbReference type="EMBL" id="WTPW01004846">
    <property type="protein sequence ID" value="KAF0332866.1"/>
    <property type="molecule type" value="Genomic_DNA"/>
</dbReference>
<proteinExistence type="predicted"/>
<dbReference type="PANTHER" id="PTHR33129:SF1">
    <property type="entry name" value="ATP-BINDING PROTEIN"/>
    <property type="match status" value="1"/>
</dbReference>
<keyword evidence="3" id="KW-1185">Reference proteome</keyword>
<gene>
    <name evidence="2" type="ORF">F8M41_019116</name>
</gene>
<sequence length="421" mass="48900">MDNDELNDLKYYYTIEDDQVYLNKGVIADAEGKLYSDRKYVGLRLSSELMDSFGGMLCLPDAFFLGRHNYGSKLFAYMVLLTLPKAERYDEAIKWPGFTKCFMLVWALTKLINYGLPFMKAKKMIKGKIFTRKLFGALLDRWGPIPRSRMMSHTKQTMSKLLLSATYRFTSREVHDKIIRDYENKIRRGVRDFVMCCDGFSKVSGFHGNLFEDFAHLELQRGGTFRVQCLNDGDSKIMEKQLKKLECNVFTTLNEANKEHHSKPKSKTFASIDSFSLDNNDLALFQITISENHVVKVRGLKDLNRSLTWMKNNSINIYFVVPPDIFGSFPLQRYLTTKDEDSQKAQGWSNKITQYALELDMRMTKKRSIDEMLEDNETVEASRRKVSTKQYNSSDVTLTDNKCVLSKKNMPKNVGRKRRRK</sequence>
<dbReference type="Proteomes" id="UP000439903">
    <property type="component" value="Unassembled WGS sequence"/>
</dbReference>
<reference evidence="2 3" key="1">
    <citation type="journal article" date="2019" name="Environ. Microbiol.">
        <title>At the nexus of three kingdoms: the genome of the mycorrhizal fungus Gigaspora margarita provides insights into plant, endobacterial and fungal interactions.</title>
        <authorList>
            <person name="Venice F."/>
            <person name="Ghignone S."/>
            <person name="Salvioli di Fossalunga A."/>
            <person name="Amselem J."/>
            <person name="Novero M."/>
            <person name="Xianan X."/>
            <person name="Sedzielewska Toro K."/>
            <person name="Morin E."/>
            <person name="Lipzen A."/>
            <person name="Grigoriev I.V."/>
            <person name="Henrissat B."/>
            <person name="Martin F.M."/>
            <person name="Bonfante P."/>
        </authorList>
    </citation>
    <scope>NUCLEOTIDE SEQUENCE [LARGE SCALE GENOMIC DNA]</scope>
    <source>
        <strain evidence="2 3">BEG34</strain>
    </source>
</reference>
<comment type="caution">
    <text evidence="2">The sequence shown here is derived from an EMBL/GenBank/DDBJ whole genome shotgun (WGS) entry which is preliminary data.</text>
</comment>
<evidence type="ECO:0000313" key="3">
    <source>
        <dbReference type="Proteomes" id="UP000439903"/>
    </source>
</evidence>
<dbReference type="AlphaFoldDB" id="A0A8H3WRD1"/>
<dbReference type="OrthoDB" id="2309412at2759"/>